<dbReference type="GeneID" id="113502418"/>
<keyword evidence="4" id="KW-0677">Repeat</keyword>
<keyword evidence="7" id="KW-0805">Transcription regulation</keyword>
<evidence type="ECO:0000256" key="2">
    <source>
        <dbReference type="ARBA" id="ARBA00006991"/>
    </source>
</evidence>
<dbReference type="FunFam" id="3.30.160.60:FF:000446">
    <property type="entry name" value="Zinc finger protein"/>
    <property type="match status" value="1"/>
</dbReference>
<comment type="similarity">
    <text evidence="2">Belongs to the krueppel C2H2-type zinc-finger protein family.</text>
</comment>
<feature type="domain" description="C2H2-type" evidence="12">
    <location>
        <begin position="356"/>
        <end position="383"/>
    </location>
</feature>
<dbReference type="GO" id="GO:0005634">
    <property type="term" value="C:nucleus"/>
    <property type="evidence" value="ECO:0007669"/>
    <property type="project" value="UniProtKB-SubCell"/>
</dbReference>
<feature type="domain" description="C2H2-type" evidence="12">
    <location>
        <begin position="244"/>
        <end position="271"/>
    </location>
</feature>
<reference evidence="14" key="1">
    <citation type="submission" date="2025-08" db="UniProtKB">
        <authorList>
            <consortium name="RefSeq"/>
        </authorList>
    </citation>
    <scope>IDENTIFICATION</scope>
</reference>
<evidence type="ECO:0000313" key="14">
    <source>
        <dbReference type="RefSeq" id="XP_026739784.1"/>
    </source>
</evidence>
<evidence type="ECO:0000256" key="11">
    <source>
        <dbReference type="PROSITE-ProRule" id="PRU00042"/>
    </source>
</evidence>
<keyword evidence="5 11" id="KW-0863">Zinc-finger</keyword>
<evidence type="ECO:0000256" key="8">
    <source>
        <dbReference type="ARBA" id="ARBA00023125"/>
    </source>
</evidence>
<dbReference type="PROSITE" id="PS00028">
    <property type="entry name" value="ZINC_FINGER_C2H2_1"/>
    <property type="match status" value="9"/>
</dbReference>
<feature type="domain" description="C2H2-type" evidence="12">
    <location>
        <begin position="184"/>
        <end position="211"/>
    </location>
</feature>
<dbReference type="FunFam" id="3.30.160.60:FF:000202">
    <property type="entry name" value="Zinc finger protein 574"/>
    <property type="match status" value="2"/>
</dbReference>
<evidence type="ECO:0000313" key="13">
    <source>
        <dbReference type="Proteomes" id="UP000322000"/>
    </source>
</evidence>
<dbReference type="InterPro" id="IPR036236">
    <property type="entry name" value="Znf_C2H2_sf"/>
</dbReference>
<evidence type="ECO:0000256" key="3">
    <source>
        <dbReference type="ARBA" id="ARBA00022723"/>
    </source>
</evidence>
<organism evidence="13 14">
    <name type="scientific">Trichoplusia ni</name>
    <name type="common">Cabbage looper</name>
    <dbReference type="NCBI Taxonomy" id="7111"/>
    <lineage>
        <taxon>Eukaryota</taxon>
        <taxon>Metazoa</taxon>
        <taxon>Ecdysozoa</taxon>
        <taxon>Arthropoda</taxon>
        <taxon>Hexapoda</taxon>
        <taxon>Insecta</taxon>
        <taxon>Pterygota</taxon>
        <taxon>Neoptera</taxon>
        <taxon>Endopterygota</taxon>
        <taxon>Lepidoptera</taxon>
        <taxon>Glossata</taxon>
        <taxon>Ditrysia</taxon>
        <taxon>Noctuoidea</taxon>
        <taxon>Noctuidae</taxon>
        <taxon>Plusiinae</taxon>
        <taxon>Trichoplusia</taxon>
    </lineage>
</organism>
<evidence type="ECO:0000256" key="5">
    <source>
        <dbReference type="ARBA" id="ARBA00022771"/>
    </source>
</evidence>
<dbReference type="OrthoDB" id="8117402at2759"/>
<keyword evidence="3" id="KW-0479">Metal-binding</keyword>
<dbReference type="PANTHER" id="PTHR24393:SF34">
    <property type="entry name" value="PR_SET DOMAIN 13"/>
    <property type="match status" value="1"/>
</dbReference>
<keyword evidence="8" id="KW-0238">DNA-binding</keyword>
<dbReference type="Gene3D" id="3.30.160.60">
    <property type="entry name" value="Classic Zinc Finger"/>
    <property type="match status" value="8"/>
</dbReference>
<dbReference type="AlphaFoldDB" id="A0A7E5WGG1"/>
<feature type="domain" description="C2H2-type" evidence="12">
    <location>
        <begin position="153"/>
        <end position="181"/>
    </location>
</feature>
<feature type="domain" description="C2H2-type" evidence="12">
    <location>
        <begin position="328"/>
        <end position="355"/>
    </location>
</feature>
<dbReference type="GO" id="GO:0005694">
    <property type="term" value="C:chromosome"/>
    <property type="evidence" value="ECO:0007669"/>
    <property type="project" value="UniProtKB-ARBA"/>
</dbReference>
<feature type="domain" description="C2H2-type" evidence="12">
    <location>
        <begin position="384"/>
        <end position="412"/>
    </location>
</feature>
<sequence>MSSMCVNIKVEPVEYEEDIEKEATNIGENCPEFIDIKSENVTPEISFKAEPVDDDAPAADSGIWMQNEAESRDANQFVEVEINMENESECDPMPADPMEMYGQPTSTSSANLQELDKYSTTSSGRFCCSICNKTFANAGNVQRHMLIHEKQKYKCDRCDSLFTSKIKLDKHLFNKHTVPNERSFPCDDCEKRFKSSSNLMQHRKVHLAEKPYQCPLCSKSFSFKSNLQKHQGKSRCRRPPGEPIQCHVCQKIFKKEFLLKSHLRRHDTERPFSCEQCDMKFKYKSTLIRHLQIHNGERPFPCPNCDKSFTHLGLLKPHLRIHTGEKPYECEICQKSFAHKHNMQRHKLRHDKVKHLVCDVCHKQFPKESRLKYHLKTHLNEKHFACFVCPKRFSHRQNVLRHYSRKHPGVEYNCTDTDASVALKIWDTYKSRYFCEAEEILG</sequence>
<dbReference type="GO" id="GO:0001228">
    <property type="term" value="F:DNA-binding transcription activator activity, RNA polymerase II-specific"/>
    <property type="evidence" value="ECO:0007669"/>
    <property type="project" value="TreeGrafter"/>
</dbReference>
<keyword evidence="9" id="KW-0804">Transcription</keyword>
<dbReference type="FunFam" id="3.30.160.60:FF:001156">
    <property type="entry name" value="Zinc finger protein 407"/>
    <property type="match status" value="1"/>
</dbReference>
<gene>
    <name evidence="14" type="primary">LOC113502418</name>
</gene>
<dbReference type="FunFam" id="3.30.160.60:FF:001732">
    <property type="entry name" value="Zgc:162936"/>
    <property type="match status" value="1"/>
</dbReference>
<evidence type="ECO:0000256" key="4">
    <source>
        <dbReference type="ARBA" id="ARBA00022737"/>
    </source>
</evidence>
<evidence type="ECO:0000256" key="9">
    <source>
        <dbReference type="ARBA" id="ARBA00023163"/>
    </source>
</evidence>
<dbReference type="PROSITE" id="PS50157">
    <property type="entry name" value="ZINC_FINGER_C2H2_2"/>
    <property type="match status" value="10"/>
</dbReference>
<dbReference type="KEGG" id="tnl:113502418"/>
<evidence type="ECO:0000259" key="12">
    <source>
        <dbReference type="PROSITE" id="PS50157"/>
    </source>
</evidence>
<dbReference type="InterPro" id="IPR013087">
    <property type="entry name" value="Znf_C2H2_type"/>
</dbReference>
<evidence type="ECO:0000256" key="1">
    <source>
        <dbReference type="ARBA" id="ARBA00004123"/>
    </source>
</evidence>
<dbReference type="PANTHER" id="PTHR24393">
    <property type="entry name" value="ZINC FINGER PROTEIN"/>
    <property type="match status" value="1"/>
</dbReference>
<feature type="domain" description="C2H2-type" evidence="12">
    <location>
        <begin position="126"/>
        <end position="153"/>
    </location>
</feature>
<dbReference type="GO" id="GO:0008270">
    <property type="term" value="F:zinc ion binding"/>
    <property type="evidence" value="ECO:0007669"/>
    <property type="project" value="UniProtKB-KW"/>
</dbReference>
<keyword evidence="13" id="KW-1185">Reference proteome</keyword>
<dbReference type="Pfam" id="PF00096">
    <property type="entry name" value="zf-C2H2"/>
    <property type="match status" value="7"/>
</dbReference>
<dbReference type="GO" id="GO:0000978">
    <property type="term" value="F:RNA polymerase II cis-regulatory region sequence-specific DNA binding"/>
    <property type="evidence" value="ECO:0007669"/>
    <property type="project" value="TreeGrafter"/>
</dbReference>
<feature type="domain" description="C2H2-type" evidence="12">
    <location>
        <begin position="300"/>
        <end position="327"/>
    </location>
</feature>
<dbReference type="GO" id="GO:0032502">
    <property type="term" value="P:developmental process"/>
    <property type="evidence" value="ECO:0007669"/>
    <property type="project" value="UniProtKB-ARBA"/>
</dbReference>
<dbReference type="RefSeq" id="XP_026739784.1">
    <property type="nucleotide sequence ID" value="XM_026883983.1"/>
</dbReference>
<feature type="domain" description="C2H2-type" evidence="12">
    <location>
        <begin position="212"/>
        <end position="239"/>
    </location>
</feature>
<evidence type="ECO:0000256" key="10">
    <source>
        <dbReference type="ARBA" id="ARBA00023242"/>
    </source>
</evidence>
<proteinExistence type="inferred from homology"/>
<evidence type="ECO:0000256" key="7">
    <source>
        <dbReference type="ARBA" id="ARBA00023015"/>
    </source>
</evidence>
<feature type="domain" description="C2H2-type" evidence="12">
    <location>
        <begin position="272"/>
        <end position="299"/>
    </location>
</feature>
<accession>A0A7E5WGG1</accession>
<keyword evidence="6" id="KW-0862">Zinc</keyword>
<keyword evidence="10" id="KW-0539">Nucleus</keyword>
<dbReference type="Pfam" id="PF13912">
    <property type="entry name" value="zf-C2H2_6"/>
    <property type="match status" value="1"/>
</dbReference>
<protein>
    <submittedName>
        <fullName evidence="14">Zinc finger protein OZF-like</fullName>
    </submittedName>
</protein>
<dbReference type="Proteomes" id="UP000322000">
    <property type="component" value="Chromosome 17"/>
</dbReference>
<comment type="subcellular location">
    <subcellularLocation>
        <location evidence="1">Nucleus</location>
    </subcellularLocation>
</comment>
<evidence type="ECO:0000256" key="6">
    <source>
        <dbReference type="ARBA" id="ARBA00022833"/>
    </source>
</evidence>
<dbReference type="SMART" id="SM00355">
    <property type="entry name" value="ZnF_C2H2"/>
    <property type="match status" value="10"/>
</dbReference>
<dbReference type="SUPFAM" id="SSF57667">
    <property type="entry name" value="beta-beta-alpha zinc fingers"/>
    <property type="match status" value="5"/>
</dbReference>
<name>A0A7E5WGG1_TRINI</name>
<dbReference type="InParanoid" id="A0A7E5WGG1"/>